<sequence length="429" mass="47784">MRLLYINTLTAARQHGLFDSGMQNNLAHALETTTKEDEDWIAWSRIETTKRGSSTHEQKLLTTPLRRIIVLLILVDAWFSDHFSPGPIICTGNINLFLPCDVRLFQATTASAWNRLVNLDSLAAHPRFSLLRGEAELPVLQEPVEHLSMNAMLISSLLRIYDNHRTYLSTCDDETLARCHYTPWKCFALEEKARKNTELLLEMMKVYGPVMEDIGSDCLVTWNWMGIILTTDYCLLEEAAGRSGVEAAKNAIPKIRIWTQTPAARRGCLHAAQAFRATSRRRTQDGGSFSASKNLFSAALVLALYLLTSPSEKNDNSGCANEFELLGNVDWKSLGTEGLSDKVDELSSSETVNAAADFIRLGGPVSMRNERCLGGLRSAQRVLLDFASLLDDMKKWRIGDYSRLLYMICESLGDLCANDEHIAGGGTAQ</sequence>
<accession>A0AAJ0EZ94</accession>
<reference evidence="1" key="1">
    <citation type="submission" date="2021-06" db="EMBL/GenBank/DDBJ databases">
        <title>Comparative genomics, transcriptomics and evolutionary studies reveal genomic signatures of adaptation to plant cell wall in hemibiotrophic fungi.</title>
        <authorList>
            <consortium name="DOE Joint Genome Institute"/>
            <person name="Baroncelli R."/>
            <person name="Diaz J.F."/>
            <person name="Benocci T."/>
            <person name="Peng M."/>
            <person name="Battaglia E."/>
            <person name="Haridas S."/>
            <person name="Andreopoulos W."/>
            <person name="Labutti K."/>
            <person name="Pangilinan J."/>
            <person name="Floch G.L."/>
            <person name="Makela M.R."/>
            <person name="Henrissat B."/>
            <person name="Grigoriev I.V."/>
            <person name="Crouch J.A."/>
            <person name="De Vries R.P."/>
            <person name="Sukno S.A."/>
            <person name="Thon M.R."/>
        </authorList>
    </citation>
    <scope>NUCLEOTIDE SEQUENCE</scope>
    <source>
        <strain evidence="1">CBS 193.32</strain>
    </source>
</reference>
<dbReference type="AlphaFoldDB" id="A0AAJ0EZ94"/>
<keyword evidence="2" id="KW-1185">Reference proteome</keyword>
<dbReference type="Proteomes" id="UP001224890">
    <property type="component" value="Unassembled WGS sequence"/>
</dbReference>
<comment type="caution">
    <text evidence="1">The sequence shown here is derived from an EMBL/GenBank/DDBJ whole genome shotgun (WGS) entry which is preliminary data.</text>
</comment>
<name>A0AAJ0EZ94_9PEZI</name>
<gene>
    <name evidence="1" type="ORF">BDP55DRAFT_710524</name>
</gene>
<evidence type="ECO:0000313" key="1">
    <source>
        <dbReference type="EMBL" id="KAK1699823.1"/>
    </source>
</evidence>
<dbReference type="RefSeq" id="XP_060435580.1">
    <property type="nucleotide sequence ID" value="XM_060578157.1"/>
</dbReference>
<proteinExistence type="predicted"/>
<dbReference type="EMBL" id="JAHMHR010000003">
    <property type="protein sequence ID" value="KAK1699823.1"/>
    <property type="molecule type" value="Genomic_DNA"/>
</dbReference>
<evidence type="ECO:0000313" key="2">
    <source>
        <dbReference type="Proteomes" id="UP001224890"/>
    </source>
</evidence>
<organism evidence="1 2">
    <name type="scientific">Colletotrichum godetiae</name>
    <dbReference type="NCBI Taxonomy" id="1209918"/>
    <lineage>
        <taxon>Eukaryota</taxon>
        <taxon>Fungi</taxon>
        <taxon>Dikarya</taxon>
        <taxon>Ascomycota</taxon>
        <taxon>Pezizomycotina</taxon>
        <taxon>Sordariomycetes</taxon>
        <taxon>Hypocreomycetidae</taxon>
        <taxon>Glomerellales</taxon>
        <taxon>Glomerellaceae</taxon>
        <taxon>Colletotrichum</taxon>
        <taxon>Colletotrichum acutatum species complex</taxon>
    </lineage>
</organism>
<dbReference type="GeneID" id="85462683"/>
<protein>
    <recommendedName>
        <fullName evidence="3">Transcription factor domain-containing protein</fullName>
    </recommendedName>
</protein>
<evidence type="ECO:0008006" key="3">
    <source>
        <dbReference type="Google" id="ProtNLM"/>
    </source>
</evidence>